<evidence type="ECO:0000313" key="3">
    <source>
        <dbReference type="Proteomes" id="UP000218231"/>
    </source>
</evidence>
<dbReference type="OrthoDB" id="8881252at2759"/>
<reference evidence="2 3" key="1">
    <citation type="journal article" date="2017" name="Curr. Biol.">
        <title>Genome architecture and evolution of a unichromosomal asexual nematode.</title>
        <authorList>
            <person name="Fradin H."/>
            <person name="Zegar C."/>
            <person name="Gutwein M."/>
            <person name="Lucas J."/>
            <person name="Kovtun M."/>
            <person name="Corcoran D."/>
            <person name="Baugh L.R."/>
            <person name="Kiontke K."/>
            <person name="Gunsalus K."/>
            <person name="Fitch D.H."/>
            <person name="Piano F."/>
        </authorList>
    </citation>
    <scope>NUCLEOTIDE SEQUENCE [LARGE SCALE GENOMIC DNA]</scope>
    <source>
        <strain evidence="2">PF1309</strain>
    </source>
</reference>
<evidence type="ECO:0000313" key="2">
    <source>
        <dbReference type="EMBL" id="PAV83039.1"/>
    </source>
</evidence>
<sequence>MAISIVKYGPLDDSTKSRMLEIIIEDDTFRPLWDSSHSDYKLRNKQHFYELLKDRLIAENHRIESTDQLHYQFKNLHSSYRRTAERHRTGVAKSDTSAGKFFVQFQALYLKMPKEPRRTYIRSEPIENNSSQSIRDDGEIEEISDHQPSQLSSLEDILESIKDEAQWQELEDSPGPSSARSNSRISENNSASIPSTSAGHAPFSLEDLQRIEQIQPVDAQNVQSTRKRKQVTPPLELIDWDLSESSNSSKKPRTLTDDMTQTLANICREIEKTKPGATNPINKALGLLITQATNILYE</sequence>
<protein>
    <recommendedName>
        <fullName evidence="4">MADF domain-containing protein</fullName>
    </recommendedName>
</protein>
<gene>
    <name evidence="2" type="ORF">WR25_02574</name>
</gene>
<accession>A0A2A2LA19</accession>
<keyword evidence="3" id="KW-1185">Reference proteome</keyword>
<evidence type="ECO:0008006" key="4">
    <source>
        <dbReference type="Google" id="ProtNLM"/>
    </source>
</evidence>
<organism evidence="2 3">
    <name type="scientific">Diploscapter pachys</name>
    <dbReference type="NCBI Taxonomy" id="2018661"/>
    <lineage>
        <taxon>Eukaryota</taxon>
        <taxon>Metazoa</taxon>
        <taxon>Ecdysozoa</taxon>
        <taxon>Nematoda</taxon>
        <taxon>Chromadorea</taxon>
        <taxon>Rhabditida</taxon>
        <taxon>Rhabditina</taxon>
        <taxon>Rhabditomorpha</taxon>
        <taxon>Rhabditoidea</taxon>
        <taxon>Rhabditidae</taxon>
        <taxon>Diploscapter</taxon>
    </lineage>
</organism>
<dbReference type="Proteomes" id="UP000218231">
    <property type="component" value="Unassembled WGS sequence"/>
</dbReference>
<evidence type="ECO:0000256" key="1">
    <source>
        <dbReference type="SAM" id="MobiDB-lite"/>
    </source>
</evidence>
<feature type="compositionally biased region" description="Polar residues" evidence="1">
    <location>
        <begin position="175"/>
        <end position="198"/>
    </location>
</feature>
<feature type="region of interest" description="Disordered" evidence="1">
    <location>
        <begin position="168"/>
        <end position="201"/>
    </location>
</feature>
<comment type="caution">
    <text evidence="2">The sequence shown here is derived from an EMBL/GenBank/DDBJ whole genome shotgun (WGS) entry which is preliminary data.</text>
</comment>
<dbReference type="AlphaFoldDB" id="A0A2A2LA19"/>
<proteinExistence type="predicted"/>
<name>A0A2A2LA19_9BILA</name>
<dbReference type="EMBL" id="LIAE01006998">
    <property type="protein sequence ID" value="PAV83039.1"/>
    <property type="molecule type" value="Genomic_DNA"/>
</dbReference>